<feature type="non-terminal residue" evidence="1">
    <location>
        <position position="1"/>
    </location>
</feature>
<gene>
    <name evidence="1" type="ORF">BYL167_LOCUS25965</name>
    <name evidence="2" type="ORF">GIL414_LOCUS29458</name>
    <name evidence="3" type="ORF">GIL414_LOCUS29469</name>
</gene>
<dbReference type="EMBL" id="CAJOBJ010053414">
    <property type="protein sequence ID" value="CAF4384728.1"/>
    <property type="molecule type" value="Genomic_DNA"/>
</dbReference>
<comment type="caution">
    <text evidence="1">The sequence shown here is derived from an EMBL/GenBank/DDBJ whole genome shotgun (WGS) entry which is preliminary data.</text>
</comment>
<evidence type="ECO:0000313" key="4">
    <source>
        <dbReference type="Proteomes" id="UP000681967"/>
    </source>
</evidence>
<dbReference type="EMBL" id="CAJOBJ010053464">
    <property type="protein sequence ID" value="CAF4384959.1"/>
    <property type="molecule type" value="Genomic_DNA"/>
</dbReference>
<organism evidence="1 4">
    <name type="scientific">Rotaria magnacalcarata</name>
    <dbReference type="NCBI Taxonomy" id="392030"/>
    <lineage>
        <taxon>Eukaryota</taxon>
        <taxon>Metazoa</taxon>
        <taxon>Spiralia</taxon>
        <taxon>Gnathifera</taxon>
        <taxon>Rotifera</taxon>
        <taxon>Eurotatoria</taxon>
        <taxon>Bdelloidea</taxon>
        <taxon>Philodinida</taxon>
        <taxon>Philodinidae</taxon>
        <taxon>Rotaria</taxon>
    </lineage>
</organism>
<accession>A0A8S2T4F2</accession>
<evidence type="ECO:0000313" key="2">
    <source>
        <dbReference type="EMBL" id="CAF4384728.1"/>
    </source>
</evidence>
<sequence length="57" mass="6392">IDWICDRKCPRNKISIGSTCEAVLKGFDNSVESVYLISEGDSSDLAREMLRDNIVKT</sequence>
<dbReference type="EMBL" id="CAJOBH010028085">
    <property type="protein sequence ID" value="CAF4261897.1"/>
    <property type="molecule type" value="Genomic_DNA"/>
</dbReference>
<evidence type="ECO:0000313" key="3">
    <source>
        <dbReference type="EMBL" id="CAF4384959.1"/>
    </source>
</evidence>
<reference evidence="1" key="1">
    <citation type="submission" date="2021-02" db="EMBL/GenBank/DDBJ databases">
        <authorList>
            <person name="Nowell W R."/>
        </authorList>
    </citation>
    <scope>NUCLEOTIDE SEQUENCE</scope>
</reference>
<name>A0A8S2T4F2_9BILA</name>
<proteinExistence type="predicted"/>
<feature type="non-terminal residue" evidence="1">
    <location>
        <position position="57"/>
    </location>
</feature>
<protein>
    <submittedName>
        <fullName evidence="1">Uncharacterized protein</fullName>
    </submittedName>
</protein>
<dbReference type="Proteomes" id="UP000681967">
    <property type="component" value="Unassembled WGS sequence"/>
</dbReference>
<dbReference type="AlphaFoldDB" id="A0A8S2T4F2"/>
<evidence type="ECO:0000313" key="1">
    <source>
        <dbReference type="EMBL" id="CAF4261897.1"/>
    </source>
</evidence>
<dbReference type="Proteomes" id="UP000681720">
    <property type="component" value="Unassembled WGS sequence"/>
</dbReference>